<dbReference type="InterPro" id="IPR008007">
    <property type="entry name" value="Peptidase_M42"/>
</dbReference>
<dbReference type="GO" id="GO:0004177">
    <property type="term" value="F:aminopeptidase activity"/>
    <property type="evidence" value="ECO:0007669"/>
    <property type="project" value="UniProtKB-UniRule"/>
</dbReference>
<feature type="binding site" evidence="8">
    <location>
        <position position="320"/>
    </location>
    <ligand>
        <name>Zn(2+)</name>
        <dbReference type="ChEBI" id="CHEBI:29105"/>
        <label>2</label>
    </ligand>
</feature>
<dbReference type="SUPFAM" id="SSF53187">
    <property type="entry name" value="Zn-dependent exopeptidases"/>
    <property type="match status" value="1"/>
</dbReference>
<evidence type="ECO:0000256" key="7">
    <source>
        <dbReference type="PIRSR" id="PIRSR001123-1"/>
    </source>
</evidence>
<evidence type="ECO:0000256" key="1">
    <source>
        <dbReference type="ARBA" id="ARBA00006272"/>
    </source>
</evidence>
<dbReference type="GO" id="GO:0006508">
    <property type="term" value="P:proteolysis"/>
    <property type="evidence" value="ECO:0007669"/>
    <property type="project" value="UniProtKB-KW"/>
</dbReference>
<evidence type="ECO:0000313" key="10">
    <source>
        <dbReference type="Proteomes" id="UP000824118"/>
    </source>
</evidence>
<feature type="binding site" evidence="8">
    <location>
        <position position="210"/>
    </location>
    <ligand>
        <name>Zn(2+)</name>
        <dbReference type="ChEBI" id="CHEBI:29105"/>
        <label>2</label>
    </ligand>
</feature>
<comment type="similarity">
    <text evidence="1 6">Belongs to the peptidase M42 family.</text>
</comment>
<protein>
    <submittedName>
        <fullName evidence="9">M42 family metallopeptidase</fullName>
    </submittedName>
</protein>
<sequence>MNERYELLKKLCTCSGISGDETKVRDIIISEIKDYADDIKTDNMGNLIVFKKGLKTPDKKLMISAHMDEVGFMVTYITERGFLKFDQVGGIDRRVVFGKRVTVGKNSIDGVVGVKPIHLCSEDEKEAVPKISDMYIDIGAESREEAEKYVSIGDSVCFYSPFEINEDAVSLGTTLKAKAIDDRAGCFIMIELIKSQLEYDCTFTFVVQEEVGLRGAKTAAYTVDPDYAIVLESTTASDIHGCEDSKAVCHVGDGVVVSFMDRSTIYDKEMFKEAFKAAKDIGVKAQVKSAVAGGNDSGAIHTSRGGVRTLALSLPCRYIHSGLSLVSLSDMEDSLKLTKELISRFLRGAQSV</sequence>
<keyword evidence="5" id="KW-0378">Hydrolase</keyword>
<feature type="binding site" evidence="8">
    <location>
        <position position="181"/>
    </location>
    <ligand>
        <name>Zn(2+)</name>
        <dbReference type="ChEBI" id="CHEBI:29105"/>
        <label>1</label>
    </ligand>
</feature>
<keyword evidence="3" id="KW-0645">Protease</keyword>
<organism evidence="9 10">
    <name type="scientific">Candidatus Limousia pullorum</name>
    <dbReference type="NCBI Taxonomy" id="2840860"/>
    <lineage>
        <taxon>Bacteria</taxon>
        <taxon>Bacillati</taxon>
        <taxon>Bacillota</taxon>
        <taxon>Clostridia</taxon>
        <taxon>Eubacteriales</taxon>
        <taxon>Oscillospiraceae</taxon>
        <taxon>Oscillospiraceae incertae sedis</taxon>
        <taxon>Candidatus Limousia</taxon>
    </lineage>
</organism>
<dbReference type="InterPro" id="IPR051464">
    <property type="entry name" value="Peptidase_M42_aminopept"/>
</dbReference>
<dbReference type="CDD" id="cd05656">
    <property type="entry name" value="M42_Frv"/>
    <property type="match status" value="1"/>
</dbReference>
<evidence type="ECO:0000256" key="3">
    <source>
        <dbReference type="ARBA" id="ARBA00022670"/>
    </source>
</evidence>
<dbReference type="AlphaFoldDB" id="A0A9D1S7P8"/>
<keyword evidence="2" id="KW-0031">Aminopeptidase</keyword>
<dbReference type="PANTHER" id="PTHR32481">
    <property type="entry name" value="AMINOPEPTIDASE"/>
    <property type="match status" value="1"/>
</dbReference>
<gene>
    <name evidence="9" type="ORF">IAD22_02945</name>
</gene>
<keyword evidence="4 8" id="KW-0479">Metal-binding</keyword>
<dbReference type="Gene3D" id="2.40.30.40">
    <property type="entry name" value="Peptidase M42, domain 2"/>
    <property type="match status" value="1"/>
</dbReference>
<reference evidence="9" key="2">
    <citation type="journal article" date="2021" name="PeerJ">
        <title>Extensive microbial diversity within the chicken gut microbiome revealed by metagenomics and culture.</title>
        <authorList>
            <person name="Gilroy R."/>
            <person name="Ravi A."/>
            <person name="Getino M."/>
            <person name="Pursley I."/>
            <person name="Horton D.L."/>
            <person name="Alikhan N.F."/>
            <person name="Baker D."/>
            <person name="Gharbi K."/>
            <person name="Hall N."/>
            <person name="Watson M."/>
            <person name="Adriaenssens E.M."/>
            <person name="Foster-Nyarko E."/>
            <person name="Jarju S."/>
            <person name="Secka A."/>
            <person name="Antonio M."/>
            <person name="Oren A."/>
            <person name="Chaudhuri R.R."/>
            <person name="La Ragione R."/>
            <person name="Hildebrand F."/>
            <person name="Pallen M.J."/>
        </authorList>
    </citation>
    <scope>NUCLEOTIDE SEQUENCE</scope>
    <source>
        <strain evidence="9">ChiGjej1B1-1684</strain>
    </source>
</reference>
<name>A0A9D1S7P8_9FIRM</name>
<dbReference type="InterPro" id="IPR023367">
    <property type="entry name" value="Peptidase_M42_dom2"/>
</dbReference>
<evidence type="ECO:0000256" key="5">
    <source>
        <dbReference type="ARBA" id="ARBA00022801"/>
    </source>
</evidence>
<proteinExistence type="inferred from homology"/>
<evidence type="ECO:0000256" key="6">
    <source>
        <dbReference type="PIRNR" id="PIRNR001123"/>
    </source>
</evidence>
<feature type="binding site" evidence="8">
    <location>
        <position position="232"/>
    </location>
    <ligand>
        <name>Zn(2+)</name>
        <dbReference type="ChEBI" id="CHEBI:29105"/>
        <label>1</label>
    </ligand>
</feature>
<dbReference type="PIRSF" id="PIRSF001123">
    <property type="entry name" value="PepA_GA"/>
    <property type="match status" value="1"/>
</dbReference>
<accession>A0A9D1S7P8</accession>
<evidence type="ECO:0000256" key="8">
    <source>
        <dbReference type="PIRSR" id="PIRSR001123-2"/>
    </source>
</evidence>
<comment type="caution">
    <text evidence="9">The sequence shown here is derived from an EMBL/GenBank/DDBJ whole genome shotgun (WGS) entry which is preliminary data.</text>
</comment>
<dbReference type="EMBL" id="DVNG01000038">
    <property type="protein sequence ID" value="HIU49955.1"/>
    <property type="molecule type" value="Genomic_DNA"/>
</dbReference>
<feature type="binding site" evidence="8">
    <location>
        <position position="66"/>
    </location>
    <ligand>
        <name>Zn(2+)</name>
        <dbReference type="ChEBI" id="CHEBI:29105"/>
        <label>1</label>
    </ligand>
</feature>
<dbReference type="SUPFAM" id="SSF101821">
    <property type="entry name" value="Aminopeptidase/glucanase lid domain"/>
    <property type="match status" value="1"/>
</dbReference>
<dbReference type="Proteomes" id="UP000824118">
    <property type="component" value="Unassembled WGS sequence"/>
</dbReference>
<evidence type="ECO:0000256" key="4">
    <source>
        <dbReference type="ARBA" id="ARBA00022723"/>
    </source>
</evidence>
<evidence type="ECO:0000313" key="9">
    <source>
        <dbReference type="EMBL" id="HIU49955.1"/>
    </source>
</evidence>
<dbReference type="GO" id="GO:0046872">
    <property type="term" value="F:metal ion binding"/>
    <property type="evidence" value="ECO:0007669"/>
    <property type="project" value="UniProtKB-UniRule"/>
</dbReference>
<dbReference type="PANTHER" id="PTHR32481:SF5">
    <property type="entry name" value="ENDOGLUCANASE"/>
    <property type="match status" value="1"/>
</dbReference>
<comment type="cofactor">
    <cofactor evidence="8">
        <name>a divalent metal cation</name>
        <dbReference type="ChEBI" id="CHEBI:60240"/>
    </cofactor>
    <text evidence="8">Binds 2 divalent metal cations per subunit.</text>
</comment>
<dbReference type="Pfam" id="PF05343">
    <property type="entry name" value="Peptidase_M42"/>
    <property type="match status" value="1"/>
</dbReference>
<dbReference type="Gene3D" id="3.40.630.10">
    <property type="entry name" value="Zn peptidases"/>
    <property type="match status" value="1"/>
</dbReference>
<reference evidence="9" key="1">
    <citation type="submission" date="2020-10" db="EMBL/GenBank/DDBJ databases">
        <authorList>
            <person name="Gilroy R."/>
        </authorList>
    </citation>
    <scope>NUCLEOTIDE SEQUENCE</scope>
    <source>
        <strain evidence="9">ChiGjej1B1-1684</strain>
    </source>
</reference>
<evidence type="ECO:0000256" key="2">
    <source>
        <dbReference type="ARBA" id="ARBA00022438"/>
    </source>
</evidence>
<feature type="active site" description="Proton acceptor" evidence="7">
    <location>
        <position position="209"/>
    </location>
</feature>
<feature type="binding site" evidence="8">
    <location>
        <position position="181"/>
    </location>
    <ligand>
        <name>Zn(2+)</name>
        <dbReference type="ChEBI" id="CHEBI:29105"/>
        <label>2</label>
    </ligand>
</feature>